<feature type="coiled-coil region" evidence="1">
    <location>
        <begin position="102"/>
        <end position="164"/>
    </location>
</feature>
<name>A0ABX9HUA1_9FLAO</name>
<organism evidence="3 4">
    <name type="scientific">Flavobacterium glaciei</name>
    <dbReference type="NCBI Taxonomy" id="386300"/>
    <lineage>
        <taxon>Bacteria</taxon>
        <taxon>Pseudomonadati</taxon>
        <taxon>Bacteroidota</taxon>
        <taxon>Flavobacteriia</taxon>
        <taxon>Flavobacteriales</taxon>
        <taxon>Flavobacteriaceae</taxon>
        <taxon>Flavobacterium</taxon>
    </lineage>
</organism>
<comment type="caution">
    <text evidence="3">The sequence shown here is derived from an EMBL/GenBank/DDBJ whole genome shotgun (WGS) entry which is preliminary data.</text>
</comment>
<feature type="coiled-coil region" evidence="1">
    <location>
        <begin position="40"/>
        <end position="77"/>
    </location>
</feature>
<evidence type="ECO:0000256" key="2">
    <source>
        <dbReference type="SAM" id="Phobius"/>
    </source>
</evidence>
<evidence type="ECO:0008006" key="5">
    <source>
        <dbReference type="Google" id="ProtNLM"/>
    </source>
</evidence>
<evidence type="ECO:0000256" key="1">
    <source>
        <dbReference type="SAM" id="Coils"/>
    </source>
</evidence>
<gene>
    <name evidence="3" type="ORF">DFR66_1187</name>
</gene>
<keyword evidence="2" id="KW-0472">Membrane</keyword>
<dbReference type="EMBL" id="QQBA01000018">
    <property type="protein sequence ID" value="RDI50276.1"/>
    <property type="molecule type" value="Genomic_DNA"/>
</dbReference>
<feature type="transmembrane region" description="Helical" evidence="2">
    <location>
        <begin position="12"/>
        <end position="30"/>
    </location>
</feature>
<reference evidence="3 4" key="1">
    <citation type="submission" date="2018-07" db="EMBL/GenBank/DDBJ databases">
        <title>Genomic Encyclopedia of Type Strains, Phase IV (KMG-IV): sequencing the most valuable type-strain genomes for metagenomic binning, comparative biology and taxonomic classification.</title>
        <authorList>
            <person name="Goeker M."/>
        </authorList>
    </citation>
    <scope>NUCLEOTIDE SEQUENCE [LARGE SCALE GENOMIC DNA]</scope>
    <source>
        <strain evidence="3 4">DSM 19728</strain>
    </source>
</reference>
<keyword evidence="2" id="KW-1133">Transmembrane helix</keyword>
<evidence type="ECO:0000313" key="4">
    <source>
        <dbReference type="Proteomes" id="UP000254518"/>
    </source>
</evidence>
<protein>
    <recommendedName>
        <fullName evidence="5">Chromosome partitioning protein ParA</fullName>
    </recommendedName>
</protein>
<evidence type="ECO:0000313" key="3">
    <source>
        <dbReference type="EMBL" id="RDI50276.1"/>
    </source>
</evidence>
<sequence length="295" mass="32868">MMENQKNSSGLKAVVAVLAILLVGSLVYIFKMTSDTEIVKTELKTTLTEKESVMQDLQELKSTYDAAIAENTSMSEELIQERDKVVKLMSDLSKSKGDVASLAKYKTQFNALQGNMKVLMAENDNLKKANTTLTSQRDSTIVVLGETKKNVEALTGQNDELARTVEIGSKLTVLNTRGSAFKLRSSGKQIETDKASRADVLRINFTIAENQIAKSGDKTYYVQVIDSKNNVLGDKRTENFGENTLTYSFLTNVKYENKTIQVSEDLRGKDFAKGTYFINIFDKDVLVSKTSFELR</sequence>
<dbReference type="Proteomes" id="UP000254518">
    <property type="component" value="Unassembled WGS sequence"/>
</dbReference>
<keyword evidence="1" id="KW-0175">Coiled coil</keyword>
<proteinExistence type="predicted"/>
<accession>A0ABX9HUA1</accession>
<keyword evidence="2" id="KW-0812">Transmembrane</keyword>
<keyword evidence="4" id="KW-1185">Reference proteome</keyword>